<organism evidence="11 12">
    <name type="scientific">Rhodanobacter ginsenosidimutans</name>
    <dbReference type="NCBI Taxonomy" id="490571"/>
    <lineage>
        <taxon>Bacteria</taxon>
        <taxon>Pseudomonadati</taxon>
        <taxon>Pseudomonadota</taxon>
        <taxon>Gammaproteobacteria</taxon>
        <taxon>Lysobacterales</taxon>
        <taxon>Rhodanobacteraceae</taxon>
        <taxon>Rhodanobacter</taxon>
    </lineage>
</organism>
<evidence type="ECO:0000256" key="10">
    <source>
        <dbReference type="ARBA" id="ARBA00030772"/>
    </source>
</evidence>
<gene>
    <name evidence="11" type="primary">gspN</name>
    <name evidence="11" type="ORF">ACFPK0_09970</name>
</gene>
<dbReference type="EMBL" id="JBHSMM010000002">
    <property type="protein sequence ID" value="MFC5440339.1"/>
    <property type="molecule type" value="Genomic_DNA"/>
</dbReference>
<protein>
    <recommendedName>
        <fullName evidence="3">Type II secretion system protein N</fullName>
    </recommendedName>
    <alternativeName>
        <fullName evidence="10">General secretion pathway protein N</fullName>
    </alternativeName>
</protein>
<dbReference type="Pfam" id="PF01203">
    <property type="entry name" value="T2SSN"/>
    <property type="match status" value="1"/>
</dbReference>
<reference evidence="12" key="1">
    <citation type="journal article" date="2019" name="Int. J. Syst. Evol. Microbiol.">
        <title>The Global Catalogue of Microorganisms (GCM) 10K type strain sequencing project: providing services to taxonomists for standard genome sequencing and annotation.</title>
        <authorList>
            <consortium name="The Broad Institute Genomics Platform"/>
            <consortium name="The Broad Institute Genome Sequencing Center for Infectious Disease"/>
            <person name="Wu L."/>
            <person name="Ma J."/>
        </authorList>
    </citation>
    <scope>NUCLEOTIDE SEQUENCE [LARGE SCALE GENOMIC DNA]</scope>
    <source>
        <strain evidence="12">KACC 12822</strain>
    </source>
</reference>
<dbReference type="PROSITE" id="PS51257">
    <property type="entry name" value="PROKAR_LIPOPROTEIN"/>
    <property type="match status" value="1"/>
</dbReference>
<keyword evidence="5" id="KW-1003">Cell membrane</keyword>
<comment type="similarity">
    <text evidence="2">Belongs to the GSP N family.</text>
</comment>
<dbReference type="Proteomes" id="UP001596018">
    <property type="component" value="Unassembled WGS sequence"/>
</dbReference>
<sequence length="268" mass="28207">MTRLRTWRSGIVGGGVVLAACALFLVVLAPATLIDSGLRRATHGVLRLAQAQGTLWSGSGRLEIRDPARQTGIGKAVAWVWRPRSLLHGRLGYQVSIDHAAGFPLHLSAHGVDVADVDFSVPAAALGLAVPRMASLGLRGDVAVRIARFTRTDDGVWADAVVTWKDAGSALTTVVPLGTYALRIDSVAGALNASLHTRSGPLQLRGGGSWRSGMLSDYSVTARVDAKDKAQLAPLLRLIAIERANGDFALQFGPPLSNVSAANSPETR</sequence>
<evidence type="ECO:0000256" key="1">
    <source>
        <dbReference type="ARBA" id="ARBA00004533"/>
    </source>
</evidence>
<evidence type="ECO:0000256" key="5">
    <source>
        <dbReference type="ARBA" id="ARBA00022475"/>
    </source>
</evidence>
<evidence type="ECO:0000256" key="4">
    <source>
        <dbReference type="ARBA" id="ARBA00022448"/>
    </source>
</evidence>
<name>A0ABW0JVZ3_9GAMM</name>
<evidence type="ECO:0000256" key="8">
    <source>
        <dbReference type="ARBA" id="ARBA00022927"/>
    </source>
</evidence>
<keyword evidence="4" id="KW-0813">Transport</keyword>
<dbReference type="InterPro" id="IPR022792">
    <property type="entry name" value="T2SS_protein-GspN"/>
</dbReference>
<proteinExistence type="inferred from homology"/>
<evidence type="ECO:0000313" key="11">
    <source>
        <dbReference type="EMBL" id="MFC5440339.1"/>
    </source>
</evidence>
<comment type="subcellular location">
    <subcellularLocation>
        <location evidence="1">Cell inner membrane</location>
    </subcellularLocation>
</comment>
<comment type="caution">
    <text evidence="11">The sequence shown here is derived from an EMBL/GenBank/DDBJ whole genome shotgun (WGS) entry which is preliminary data.</text>
</comment>
<dbReference type="RefSeq" id="WP_377340457.1">
    <property type="nucleotide sequence ID" value="NZ_JALBWS010000013.1"/>
</dbReference>
<evidence type="ECO:0000256" key="9">
    <source>
        <dbReference type="ARBA" id="ARBA00023136"/>
    </source>
</evidence>
<evidence type="ECO:0000256" key="3">
    <source>
        <dbReference type="ARBA" id="ARBA00021563"/>
    </source>
</evidence>
<evidence type="ECO:0000313" key="12">
    <source>
        <dbReference type="Proteomes" id="UP001596018"/>
    </source>
</evidence>
<keyword evidence="9" id="KW-0472">Membrane</keyword>
<evidence type="ECO:0000256" key="7">
    <source>
        <dbReference type="ARBA" id="ARBA00022692"/>
    </source>
</evidence>
<keyword evidence="8" id="KW-0653">Protein transport</keyword>
<evidence type="ECO:0000256" key="2">
    <source>
        <dbReference type="ARBA" id="ARBA00007208"/>
    </source>
</evidence>
<accession>A0ABW0JVZ3</accession>
<keyword evidence="7" id="KW-0812">Transmembrane</keyword>
<keyword evidence="12" id="KW-1185">Reference proteome</keyword>
<keyword evidence="6" id="KW-0997">Cell inner membrane</keyword>
<evidence type="ECO:0000256" key="6">
    <source>
        <dbReference type="ARBA" id="ARBA00022519"/>
    </source>
</evidence>